<dbReference type="AlphaFoldDB" id="X1TGL7"/>
<protein>
    <submittedName>
        <fullName evidence="1">Uncharacterized protein</fullName>
    </submittedName>
</protein>
<comment type="caution">
    <text evidence="1">The sequence shown here is derived from an EMBL/GenBank/DDBJ whole genome shotgun (WGS) entry which is preliminary data.</text>
</comment>
<proteinExistence type="predicted"/>
<feature type="non-terminal residue" evidence="1">
    <location>
        <position position="1"/>
    </location>
</feature>
<evidence type="ECO:0000313" key="1">
    <source>
        <dbReference type="EMBL" id="GAI86735.1"/>
    </source>
</evidence>
<sequence>QIFDEFRERTGLDEAIQKAIDLIEEEGKD</sequence>
<gene>
    <name evidence="1" type="ORF">S12H4_19949</name>
</gene>
<reference evidence="1" key="1">
    <citation type="journal article" date="2014" name="Front. Microbiol.">
        <title>High frequency of phylogenetically diverse reductive dehalogenase-homologous genes in deep subseafloor sedimentary metagenomes.</title>
        <authorList>
            <person name="Kawai M."/>
            <person name="Futagami T."/>
            <person name="Toyoda A."/>
            <person name="Takaki Y."/>
            <person name="Nishi S."/>
            <person name="Hori S."/>
            <person name="Arai W."/>
            <person name="Tsubouchi T."/>
            <person name="Morono Y."/>
            <person name="Uchiyama I."/>
            <person name="Ito T."/>
            <person name="Fujiyama A."/>
            <person name="Inagaki F."/>
            <person name="Takami H."/>
        </authorList>
    </citation>
    <scope>NUCLEOTIDE SEQUENCE</scope>
    <source>
        <strain evidence="1">Expedition CK06-06</strain>
    </source>
</reference>
<dbReference type="EMBL" id="BARW01010043">
    <property type="protein sequence ID" value="GAI86735.1"/>
    <property type="molecule type" value="Genomic_DNA"/>
</dbReference>
<accession>X1TGL7</accession>
<organism evidence="1">
    <name type="scientific">marine sediment metagenome</name>
    <dbReference type="NCBI Taxonomy" id="412755"/>
    <lineage>
        <taxon>unclassified sequences</taxon>
        <taxon>metagenomes</taxon>
        <taxon>ecological metagenomes</taxon>
    </lineage>
</organism>
<name>X1TGL7_9ZZZZ</name>